<dbReference type="FunFam" id="2.60.40.10:FF:000142">
    <property type="entry name" value="V-set domain-containing T-cell activation inhibitor 1"/>
    <property type="match status" value="1"/>
</dbReference>
<evidence type="ECO:0000256" key="2">
    <source>
        <dbReference type="ARBA" id="ARBA00022692"/>
    </source>
</evidence>
<dbReference type="InterPro" id="IPR050504">
    <property type="entry name" value="IgSF_BTN/MOG"/>
</dbReference>
<evidence type="ECO:0000256" key="6">
    <source>
        <dbReference type="ARBA" id="ARBA00023157"/>
    </source>
</evidence>
<comment type="similarity">
    <text evidence="9">Belongs to the SKINT family.</text>
</comment>
<dbReference type="KEGG" id="lcf:127140537"/>
<comment type="subcellular location">
    <subcellularLocation>
        <location evidence="1">Membrane</location>
    </subcellularLocation>
</comment>
<dbReference type="SUPFAM" id="SSF48726">
    <property type="entry name" value="Immunoglobulin"/>
    <property type="match status" value="2"/>
</dbReference>
<evidence type="ECO:0000256" key="8">
    <source>
        <dbReference type="ARBA" id="ARBA00023319"/>
    </source>
</evidence>
<evidence type="ECO:0000256" key="10">
    <source>
        <dbReference type="SAM" id="Phobius"/>
    </source>
</evidence>
<feature type="signal peptide" evidence="11">
    <location>
        <begin position="1"/>
        <end position="30"/>
    </location>
</feature>
<evidence type="ECO:0000256" key="11">
    <source>
        <dbReference type="SAM" id="SignalP"/>
    </source>
</evidence>
<dbReference type="SMART" id="SM00409">
    <property type="entry name" value="IG"/>
    <property type="match status" value="1"/>
</dbReference>
<dbReference type="Proteomes" id="UP000694890">
    <property type="component" value="Unplaced"/>
</dbReference>
<sequence length="295" mass="32966">MMVHLNNEMANRHFTPAATLMFILLFPTQSSPDQRVIGPPQPIAAVVGDDITLPCHLEPAMSASDKTVEWTRSGLEPRFVYVWRDGVELESKKHPSYRERTSVSISGLGHGDISLKLSRVKLSDEGKYICHVPNLPQSFAELFVGFVSVPVISGININSRAVVLECESKGWYPEPEVLWLDGEGNLLSAGPTETVRGPDDLYTVSSRVTVEKRHSNSFTCRVQQNKTNHTREAHIDISGDFSSAVCIGLWLISMAFILCSLTAAFVWWKWKHRSEDRRNVRAVVPMLDCDSSTLK</sequence>
<dbReference type="PANTHER" id="PTHR24100">
    <property type="entry name" value="BUTYROPHILIN"/>
    <property type="match status" value="1"/>
</dbReference>
<dbReference type="InterPro" id="IPR013783">
    <property type="entry name" value="Ig-like_fold"/>
</dbReference>
<dbReference type="AlphaFoldDB" id="A0AAJ8DMQ9"/>
<organism evidence="13 15">
    <name type="scientific">Lates calcarifer</name>
    <name type="common">Barramundi</name>
    <name type="synonym">Holocentrus calcarifer</name>
    <dbReference type="NCBI Taxonomy" id="8187"/>
    <lineage>
        <taxon>Eukaryota</taxon>
        <taxon>Metazoa</taxon>
        <taxon>Chordata</taxon>
        <taxon>Craniata</taxon>
        <taxon>Vertebrata</taxon>
        <taxon>Euteleostomi</taxon>
        <taxon>Actinopterygii</taxon>
        <taxon>Neopterygii</taxon>
        <taxon>Teleostei</taxon>
        <taxon>Neoteleostei</taxon>
        <taxon>Acanthomorphata</taxon>
        <taxon>Carangaria</taxon>
        <taxon>Carangaria incertae sedis</taxon>
        <taxon>Centropomidae</taxon>
        <taxon>Lates</taxon>
    </lineage>
</organism>
<feature type="chain" id="PRO_5044709988" evidence="11">
    <location>
        <begin position="31"/>
        <end position="295"/>
    </location>
</feature>
<evidence type="ECO:0000256" key="3">
    <source>
        <dbReference type="ARBA" id="ARBA00022729"/>
    </source>
</evidence>
<evidence type="ECO:0000256" key="7">
    <source>
        <dbReference type="ARBA" id="ARBA00023180"/>
    </source>
</evidence>
<dbReference type="SMART" id="SM00406">
    <property type="entry name" value="IGv"/>
    <property type="match status" value="1"/>
</dbReference>
<evidence type="ECO:0000256" key="5">
    <source>
        <dbReference type="ARBA" id="ARBA00023136"/>
    </source>
</evidence>
<evidence type="ECO:0000256" key="4">
    <source>
        <dbReference type="ARBA" id="ARBA00022989"/>
    </source>
</evidence>
<feature type="transmembrane region" description="Helical" evidence="10">
    <location>
        <begin position="247"/>
        <end position="268"/>
    </location>
</feature>
<dbReference type="GO" id="GO:0009897">
    <property type="term" value="C:external side of plasma membrane"/>
    <property type="evidence" value="ECO:0007669"/>
    <property type="project" value="TreeGrafter"/>
</dbReference>
<name>A0AAJ8DMQ9_LATCA</name>
<dbReference type="PROSITE" id="PS50835">
    <property type="entry name" value="IG_LIKE"/>
    <property type="match status" value="2"/>
</dbReference>
<dbReference type="InterPro" id="IPR053896">
    <property type="entry name" value="BTN3A2-like_Ig-C"/>
</dbReference>
<dbReference type="Gene3D" id="2.60.40.10">
    <property type="entry name" value="Immunoglobulins"/>
    <property type="match status" value="2"/>
</dbReference>
<proteinExistence type="inferred from homology"/>
<keyword evidence="4 10" id="KW-1133">Transmembrane helix</keyword>
<evidence type="ECO:0000313" key="13">
    <source>
        <dbReference type="Proteomes" id="UP000694890"/>
    </source>
</evidence>
<reference evidence="14 15" key="1">
    <citation type="submission" date="2025-04" db="UniProtKB">
        <authorList>
            <consortium name="RefSeq"/>
        </authorList>
    </citation>
    <scope>IDENTIFICATION</scope>
    <source>
        <tissue evidence="14 15">Brain</tissue>
    </source>
</reference>
<evidence type="ECO:0000313" key="15">
    <source>
        <dbReference type="RefSeq" id="XP_050924494.1"/>
    </source>
</evidence>
<dbReference type="GO" id="GO:1903037">
    <property type="term" value="P:regulation of leukocyte cell-cell adhesion"/>
    <property type="evidence" value="ECO:0007669"/>
    <property type="project" value="UniProtKB-ARBA"/>
</dbReference>
<dbReference type="InterPro" id="IPR007110">
    <property type="entry name" value="Ig-like_dom"/>
</dbReference>
<dbReference type="InterPro" id="IPR013106">
    <property type="entry name" value="Ig_V-set"/>
</dbReference>
<dbReference type="GO" id="GO:0005102">
    <property type="term" value="F:signaling receptor binding"/>
    <property type="evidence" value="ECO:0007669"/>
    <property type="project" value="TreeGrafter"/>
</dbReference>
<accession>A0AAJ8DMQ9</accession>
<evidence type="ECO:0000256" key="1">
    <source>
        <dbReference type="ARBA" id="ARBA00004370"/>
    </source>
</evidence>
<dbReference type="RefSeq" id="XP_050924494.1">
    <property type="nucleotide sequence ID" value="XM_051068537.1"/>
</dbReference>
<dbReference type="GO" id="GO:0001817">
    <property type="term" value="P:regulation of cytokine production"/>
    <property type="evidence" value="ECO:0007669"/>
    <property type="project" value="TreeGrafter"/>
</dbReference>
<dbReference type="GO" id="GO:0050852">
    <property type="term" value="P:T cell receptor signaling pathway"/>
    <property type="evidence" value="ECO:0007669"/>
    <property type="project" value="TreeGrafter"/>
</dbReference>
<dbReference type="InterPro" id="IPR003599">
    <property type="entry name" value="Ig_sub"/>
</dbReference>
<feature type="domain" description="Ig-like" evidence="12">
    <location>
        <begin position="32"/>
        <end position="134"/>
    </location>
</feature>
<dbReference type="Pfam" id="PF22705">
    <property type="entry name" value="C2-set_3"/>
    <property type="match status" value="1"/>
</dbReference>
<gene>
    <name evidence="14 15" type="primary">LOC127140537</name>
</gene>
<dbReference type="GO" id="GO:0042110">
    <property type="term" value="P:T cell activation"/>
    <property type="evidence" value="ECO:0007669"/>
    <property type="project" value="UniProtKB-ARBA"/>
</dbReference>
<keyword evidence="7" id="KW-0325">Glycoprotein</keyword>
<dbReference type="PANTHER" id="PTHR24100:SF151">
    <property type="entry name" value="ICOS LIGAND"/>
    <property type="match status" value="1"/>
</dbReference>
<keyword evidence="6" id="KW-1015">Disulfide bond</keyword>
<keyword evidence="3 11" id="KW-0732">Signal</keyword>
<keyword evidence="8" id="KW-0393">Immunoglobulin domain</keyword>
<dbReference type="GO" id="GO:0050863">
    <property type="term" value="P:regulation of T cell activation"/>
    <property type="evidence" value="ECO:0007669"/>
    <property type="project" value="UniProtKB-ARBA"/>
</dbReference>
<dbReference type="GeneID" id="127140537"/>
<evidence type="ECO:0000313" key="14">
    <source>
        <dbReference type="RefSeq" id="XP_050924493.1"/>
    </source>
</evidence>
<protein>
    <submittedName>
        <fullName evidence="14 15">Butyrophilin subfamily 1 member A1</fullName>
    </submittedName>
</protein>
<dbReference type="InterPro" id="IPR036179">
    <property type="entry name" value="Ig-like_dom_sf"/>
</dbReference>
<evidence type="ECO:0000256" key="9">
    <source>
        <dbReference type="ARBA" id="ARBA00038221"/>
    </source>
</evidence>
<feature type="domain" description="Ig-like" evidence="12">
    <location>
        <begin position="136"/>
        <end position="236"/>
    </location>
</feature>
<keyword evidence="5 10" id="KW-0472">Membrane</keyword>
<dbReference type="Pfam" id="PF07686">
    <property type="entry name" value="V-set"/>
    <property type="match status" value="1"/>
</dbReference>
<keyword evidence="2 10" id="KW-0812">Transmembrane</keyword>
<evidence type="ECO:0000259" key="12">
    <source>
        <dbReference type="PROSITE" id="PS50835"/>
    </source>
</evidence>
<dbReference type="RefSeq" id="XP_050924493.1">
    <property type="nucleotide sequence ID" value="XM_051068536.1"/>
</dbReference>
<dbReference type="FunFam" id="2.60.40.10:FF:000088">
    <property type="entry name" value="Butyrophilin subfamily 1 member A1"/>
    <property type="match status" value="1"/>
</dbReference>